<protein>
    <submittedName>
        <fullName evidence="1">Uncharacterized protein</fullName>
    </submittedName>
</protein>
<proteinExistence type="predicted"/>
<sequence length="64" mass="7144">MHYSLPVGVPELRMATVGDSVPGPDQPRSREPLHAYVCNVDNGWFGPEPQESRFEQELDPVPVL</sequence>
<name>A0A0H1BP84_9EURO</name>
<keyword evidence="2" id="KW-1185">Reference proteome</keyword>
<evidence type="ECO:0000313" key="2">
    <source>
        <dbReference type="Proteomes" id="UP000053573"/>
    </source>
</evidence>
<organism evidence="1 2">
    <name type="scientific">Blastomyces silverae</name>
    <dbReference type="NCBI Taxonomy" id="2060906"/>
    <lineage>
        <taxon>Eukaryota</taxon>
        <taxon>Fungi</taxon>
        <taxon>Dikarya</taxon>
        <taxon>Ascomycota</taxon>
        <taxon>Pezizomycotina</taxon>
        <taxon>Eurotiomycetes</taxon>
        <taxon>Eurotiomycetidae</taxon>
        <taxon>Onygenales</taxon>
        <taxon>Ajellomycetaceae</taxon>
        <taxon>Blastomyces</taxon>
    </lineage>
</organism>
<gene>
    <name evidence="1" type="ORF">EMPG_13726</name>
</gene>
<evidence type="ECO:0000313" key="1">
    <source>
        <dbReference type="EMBL" id="KLJ10986.1"/>
    </source>
</evidence>
<accession>A0A0H1BP84</accession>
<dbReference type="Proteomes" id="UP000053573">
    <property type="component" value="Unassembled WGS sequence"/>
</dbReference>
<reference evidence="2" key="1">
    <citation type="journal article" date="2015" name="PLoS Genet.">
        <title>The dynamic genome and transcriptome of the human fungal pathogen Blastomyces and close relative Emmonsia.</title>
        <authorList>
            <person name="Munoz J.F."/>
            <person name="Gauthier G.M."/>
            <person name="Desjardins C.A."/>
            <person name="Gallo J.E."/>
            <person name="Holder J."/>
            <person name="Sullivan T.D."/>
            <person name="Marty A.J."/>
            <person name="Carmen J.C."/>
            <person name="Chen Z."/>
            <person name="Ding L."/>
            <person name="Gujja S."/>
            <person name="Magrini V."/>
            <person name="Misas E."/>
            <person name="Mitreva M."/>
            <person name="Priest M."/>
            <person name="Saif S."/>
            <person name="Whiston E.A."/>
            <person name="Young S."/>
            <person name="Zeng Q."/>
            <person name="Goldman W.E."/>
            <person name="Mardis E.R."/>
            <person name="Taylor J.W."/>
            <person name="McEwen J.G."/>
            <person name="Clay O.K."/>
            <person name="Klein B.S."/>
            <person name="Cuomo C.A."/>
        </authorList>
    </citation>
    <scope>NUCLEOTIDE SEQUENCE [LARGE SCALE GENOMIC DNA]</scope>
    <source>
        <strain evidence="2">UAMH 139</strain>
    </source>
</reference>
<comment type="caution">
    <text evidence="1">The sequence shown here is derived from an EMBL/GenBank/DDBJ whole genome shotgun (WGS) entry which is preliminary data.</text>
</comment>
<dbReference type="EMBL" id="LDEV01001818">
    <property type="protein sequence ID" value="KLJ10986.1"/>
    <property type="molecule type" value="Genomic_DNA"/>
</dbReference>
<dbReference type="AlphaFoldDB" id="A0A0H1BP84"/>